<dbReference type="NCBIfam" id="NF005679">
    <property type="entry name" value="PRK07475.1"/>
    <property type="match status" value="1"/>
</dbReference>
<sequence length="244" mass="26883">MTVYTVTRKTQSWYGEQIGILILDAAYPCVPGNVGNASTYTYPVRFQEVRGASIDRLLNQRDPALKEAFVEAALELQSRGVKAITGACGFMAYFQEEVAAALDIPVFLSSLMQVPFMHALCGGSVGIITANASRLTPRHFKACNIPDSIPLAIAGMEDQTEFRQAILEEKGTLDSAEIEREVTQVARRLVEEHPDVRSILLECSDLPPYAHAVQAATGRPIFDFITMINYVRQSIAHRPYVGSM</sequence>
<evidence type="ECO:0000313" key="1">
    <source>
        <dbReference type="EMBL" id="GAJ91999.1"/>
    </source>
</evidence>
<protein>
    <recommendedName>
        <fullName evidence="3">Aspartate/glutamate racemase family protein</fullName>
    </recommendedName>
</protein>
<dbReference type="AlphaFoldDB" id="A0AA87Q437"/>
<evidence type="ECO:0008006" key="3">
    <source>
        <dbReference type="Google" id="ProtNLM"/>
    </source>
</evidence>
<evidence type="ECO:0000313" key="2">
    <source>
        <dbReference type="Proteomes" id="UP000026941"/>
    </source>
</evidence>
<dbReference type="GO" id="GO:0047661">
    <property type="term" value="F:amino-acid racemase activity"/>
    <property type="evidence" value="ECO:0007669"/>
    <property type="project" value="InterPro"/>
</dbReference>
<accession>A0AA87Q437</accession>
<dbReference type="Pfam" id="PF01177">
    <property type="entry name" value="Asp_Glu_race"/>
    <property type="match status" value="1"/>
</dbReference>
<dbReference type="RefSeq" id="WP_007688824.1">
    <property type="nucleotide sequence ID" value="NZ_BAYX01000003.1"/>
</dbReference>
<dbReference type="InterPro" id="IPR015942">
    <property type="entry name" value="Asp/Glu/hydantoin_racemase"/>
</dbReference>
<dbReference type="EMBL" id="BAYX01000003">
    <property type="protein sequence ID" value="GAJ91999.1"/>
    <property type="molecule type" value="Genomic_DNA"/>
</dbReference>
<gene>
    <name evidence="1" type="ORF">RRH01S_03_00670</name>
</gene>
<comment type="caution">
    <text evidence="1">The sequence shown here is derived from an EMBL/GenBank/DDBJ whole genome shotgun (WGS) entry which is preliminary data.</text>
</comment>
<dbReference type="InterPro" id="IPR001920">
    <property type="entry name" value="Asp/Glu_race"/>
</dbReference>
<reference evidence="1 2" key="1">
    <citation type="submission" date="2014-05" db="EMBL/GenBank/DDBJ databases">
        <title>Whole genome shotgun sequence of Rhizobium rhizogenes NBRC 13257.</title>
        <authorList>
            <person name="Katano-Makiyama Y."/>
            <person name="Hosoyama A."/>
            <person name="Hashimoto M."/>
            <person name="Hosoyama Y."/>
            <person name="Noguchi M."/>
            <person name="Tsuchikane K."/>
            <person name="Kimura A."/>
            <person name="Ohji S."/>
            <person name="Ichikawa N."/>
            <person name="Yamazoe A."/>
            <person name="Fujita N."/>
        </authorList>
    </citation>
    <scope>NUCLEOTIDE SEQUENCE [LARGE SCALE GENOMIC DNA]</scope>
    <source>
        <strain evidence="1 2">NBRC 13257</strain>
    </source>
</reference>
<proteinExistence type="predicted"/>
<dbReference type="Gene3D" id="3.40.50.1860">
    <property type="match status" value="2"/>
</dbReference>
<dbReference type="Proteomes" id="UP000026941">
    <property type="component" value="Unassembled WGS sequence"/>
</dbReference>
<organism evidence="1 2">
    <name type="scientific">Rhizobium rhizogenes NBRC 13257</name>
    <dbReference type="NCBI Taxonomy" id="1220581"/>
    <lineage>
        <taxon>Bacteria</taxon>
        <taxon>Pseudomonadati</taxon>
        <taxon>Pseudomonadota</taxon>
        <taxon>Alphaproteobacteria</taxon>
        <taxon>Hyphomicrobiales</taxon>
        <taxon>Rhizobiaceae</taxon>
        <taxon>Rhizobium/Agrobacterium group</taxon>
        <taxon>Rhizobium</taxon>
    </lineage>
</organism>
<name>A0AA87Q437_RHIRH</name>